<dbReference type="GO" id="GO:0008146">
    <property type="term" value="F:sulfotransferase activity"/>
    <property type="evidence" value="ECO:0007669"/>
    <property type="project" value="TreeGrafter"/>
</dbReference>
<accession>A0A1E5CW47</accession>
<dbReference type="InterPro" id="IPR045886">
    <property type="entry name" value="ThiF/MoeB/HesA"/>
</dbReference>
<sequence length="264" mass="28845">MLSPSLTDQQFLRYQRQISLPEIQEIGQSKLNKASVLIVGCGGLGSASALYLSASGVGQLVIADGDTVESSNLQRQVIYQENDIGSKKVIAMKRQLSTFNSDTKVRVVDALLDGQQLDIEVMMADIVVDCSDNIETRQAINLACYQHKTPLVSGSAIGWKGQLTTFSYQKGTPCYHCLFPYQNLPQASSCNELGIMGPVVGVIGNLQALQVIKLLTQSCRINFGEIHLFDGLELSWETLTFSQDSDCSVCQVATPSVQQHHIKE</sequence>
<comment type="caution">
    <text evidence="3">The sequence shown here is derived from an EMBL/GenBank/DDBJ whole genome shotgun (WGS) entry which is preliminary data.</text>
</comment>
<comment type="similarity">
    <text evidence="1">Belongs to the HesA/MoeB/ThiF family.</text>
</comment>
<keyword evidence="3" id="KW-0808">Transferase</keyword>
<keyword evidence="3" id="KW-0548">Nucleotidyltransferase</keyword>
<dbReference type="GO" id="GO:0004792">
    <property type="term" value="F:thiosulfate-cyanide sulfurtransferase activity"/>
    <property type="evidence" value="ECO:0007669"/>
    <property type="project" value="TreeGrafter"/>
</dbReference>
<evidence type="ECO:0000313" key="4">
    <source>
        <dbReference type="Proteomes" id="UP000094165"/>
    </source>
</evidence>
<evidence type="ECO:0000259" key="2">
    <source>
        <dbReference type="Pfam" id="PF00899"/>
    </source>
</evidence>
<dbReference type="CDD" id="cd00757">
    <property type="entry name" value="ThiF_MoeB_HesA_family"/>
    <property type="match status" value="1"/>
</dbReference>
<name>A0A1E5CW47_9VIBR</name>
<feature type="domain" description="THIF-type NAD/FAD binding fold" evidence="2">
    <location>
        <begin position="14"/>
        <end position="249"/>
    </location>
</feature>
<keyword evidence="4" id="KW-1185">Reference proteome</keyword>
<dbReference type="Gene3D" id="3.40.50.720">
    <property type="entry name" value="NAD(P)-binding Rossmann-like Domain"/>
    <property type="match status" value="1"/>
</dbReference>
<dbReference type="GO" id="GO:0005829">
    <property type="term" value="C:cytosol"/>
    <property type="evidence" value="ECO:0007669"/>
    <property type="project" value="TreeGrafter"/>
</dbReference>
<dbReference type="InterPro" id="IPR035985">
    <property type="entry name" value="Ubiquitin-activating_enz"/>
</dbReference>
<protein>
    <submittedName>
        <fullName evidence="3">Molybdopterin-synthase adenylyltransferase MoeB</fullName>
    </submittedName>
</protein>
<dbReference type="Proteomes" id="UP000094165">
    <property type="component" value="Unassembled WGS sequence"/>
</dbReference>
<dbReference type="InterPro" id="IPR000594">
    <property type="entry name" value="ThiF_NAD_FAD-bd"/>
</dbReference>
<dbReference type="FunFam" id="3.40.50.720:FF:000080">
    <property type="entry name" value="Thiazole biosynthesis adenylyltransferase ThiF"/>
    <property type="match status" value="1"/>
</dbReference>
<dbReference type="NCBIfam" id="NF004281">
    <property type="entry name" value="PRK05690.1"/>
    <property type="match status" value="1"/>
</dbReference>
<dbReference type="Pfam" id="PF00899">
    <property type="entry name" value="ThiF"/>
    <property type="match status" value="1"/>
</dbReference>
<gene>
    <name evidence="3" type="ORF">A130_06310</name>
</gene>
<evidence type="ECO:0000256" key="1">
    <source>
        <dbReference type="ARBA" id="ARBA00009919"/>
    </source>
</evidence>
<dbReference type="EMBL" id="AJYW02000195">
    <property type="protein sequence ID" value="OEE74437.1"/>
    <property type="molecule type" value="Genomic_DNA"/>
</dbReference>
<dbReference type="SUPFAM" id="SSF69572">
    <property type="entry name" value="Activating enzymes of the ubiquitin-like proteins"/>
    <property type="match status" value="1"/>
</dbReference>
<dbReference type="RefSeq" id="WP_017054340.1">
    <property type="nucleotide sequence ID" value="NZ_AJYW02000195.1"/>
</dbReference>
<dbReference type="AlphaFoldDB" id="A0A1E5CW47"/>
<dbReference type="GO" id="GO:0008641">
    <property type="term" value="F:ubiquitin-like modifier activating enzyme activity"/>
    <property type="evidence" value="ECO:0007669"/>
    <property type="project" value="InterPro"/>
</dbReference>
<dbReference type="GO" id="GO:0016779">
    <property type="term" value="F:nucleotidyltransferase activity"/>
    <property type="evidence" value="ECO:0007669"/>
    <property type="project" value="UniProtKB-KW"/>
</dbReference>
<proteinExistence type="inferred from homology"/>
<dbReference type="PANTHER" id="PTHR10953">
    <property type="entry name" value="UBIQUITIN-ACTIVATING ENZYME E1"/>
    <property type="match status" value="1"/>
</dbReference>
<dbReference type="PANTHER" id="PTHR10953:SF240">
    <property type="entry name" value="SULFUR CARRIER PROTEIN THIS ADENYLYLTRANSFERASE"/>
    <property type="match status" value="1"/>
</dbReference>
<reference evidence="3 4" key="1">
    <citation type="journal article" date="2012" name="Science">
        <title>Ecological populations of bacteria act as socially cohesive units of antibiotic production and resistance.</title>
        <authorList>
            <person name="Cordero O.X."/>
            <person name="Wildschutte H."/>
            <person name="Kirkup B."/>
            <person name="Proehl S."/>
            <person name="Ngo L."/>
            <person name="Hussain F."/>
            <person name="Le Roux F."/>
            <person name="Mincer T."/>
            <person name="Polz M.F."/>
        </authorList>
    </citation>
    <scope>NUCLEOTIDE SEQUENCE [LARGE SCALE GENOMIC DNA]</scope>
    <source>
        <strain evidence="3 4">FF-238</strain>
    </source>
</reference>
<organism evidence="3 4">
    <name type="scientific">Vibrio genomosp. F6 str. FF-238</name>
    <dbReference type="NCBI Taxonomy" id="1191298"/>
    <lineage>
        <taxon>Bacteria</taxon>
        <taxon>Pseudomonadati</taxon>
        <taxon>Pseudomonadota</taxon>
        <taxon>Gammaproteobacteria</taxon>
        <taxon>Vibrionales</taxon>
        <taxon>Vibrionaceae</taxon>
        <taxon>Vibrio</taxon>
    </lineage>
</organism>
<evidence type="ECO:0000313" key="3">
    <source>
        <dbReference type="EMBL" id="OEE74437.1"/>
    </source>
</evidence>